<dbReference type="SUPFAM" id="SSF46689">
    <property type="entry name" value="Homeodomain-like"/>
    <property type="match status" value="1"/>
</dbReference>
<dbReference type="SUPFAM" id="SSF52540">
    <property type="entry name" value="P-loop containing nucleoside triphosphate hydrolases"/>
    <property type="match status" value="1"/>
</dbReference>
<evidence type="ECO:0000313" key="13">
    <source>
        <dbReference type="EMBL" id="HHW34545.1"/>
    </source>
</evidence>
<keyword evidence="3" id="KW-0678">Repressor</keyword>
<evidence type="ECO:0000256" key="10">
    <source>
        <dbReference type="ARBA" id="ARBA00023159"/>
    </source>
</evidence>
<reference evidence="13 14" key="1">
    <citation type="journal article" date="2020" name="Biotechnol. Biofuels">
        <title>New insights from the biogas microbiome by comprehensive genome-resolved metagenomics of nearly 1600 species originating from multiple anaerobic digesters.</title>
        <authorList>
            <person name="Campanaro S."/>
            <person name="Treu L."/>
            <person name="Rodriguez-R L.M."/>
            <person name="Kovalovszki A."/>
            <person name="Ziels R.M."/>
            <person name="Maus I."/>
            <person name="Zhu X."/>
            <person name="Kougias P.G."/>
            <person name="Basile A."/>
            <person name="Luo G."/>
            <person name="Schluter A."/>
            <person name="Konstantinidis K.T."/>
            <person name="Angelidaki I."/>
        </authorList>
    </citation>
    <scope>NUCLEOTIDE SEQUENCE [LARGE SCALE GENOMIC DNA]</scope>
    <source>
        <strain evidence="13">AS04akNAM_125</strain>
    </source>
</reference>
<evidence type="ECO:0000256" key="8">
    <source>
        <dbReference type="ARBA" id="ARBA00023015"/>
    </source>
</evidence>
<evidence type="ECO:0000256" key="6">
    <source>
        <dbReference type="ARBA" id="ARBA00022840"/>
    </source>
</evidence>
<keyword evidence="9" id="KW-0238">DNA-binding</keyword>
<dbReference type="InterPro" id="IPR025944">
    <property type="entry name" value="Sigma_54_int_dom_CS"/>
</dbReference>
<dbReference type="Pfam" id="PF25601">
    <property type="entry name" value="AAA_lid_14"/>
    <property type="match status" value="1"/>
</dbReference>
<dbReference type="InterPro" id="IPR009057">
    <property type="entry name" value="Homeodomain-like_sf"/>
</dbReference>
<keyword evidence="5" id="KW-0547">Nucleotide-binding</keyword>
<dbReference type="InterPro" id="IPR058031">
    <property type="entry name" value="AAA_lid_NorR"/>
</dbReference>
<keyword evidence="8" id="KW-0805">Transcription regulation</keyword>
<evidence type="ECO:0000256" key="9">
    <source>
        <dbReference type="ARBA" id="ARBA00023125"/>
    </source>
</evidence>
<dbReference type="PANTHER" id="PTHR32071:SF95">
    <property type="entry name" value="DNA-BINDING TRANSCRIPTIONAL REGULATOR NTRC"/>
    <property type="match status" value="1"/>
</dbReference>
<evidence type="ECO:0000313" key="14">
    <source>
        <dbReference type="Proteomes" id="UP000580830"/>
    </source>
</evidence>
<dbReference type="InterPro" id="IPR002078">
    <property type="entry name" value="Sigma_54_int"/>
</dbReference>
<dbReference type="GO" id="GO:0006355">
    <property type="term" value="P:regulation of DNA-templated transcription"/>
    <property type="evidence" value="ECO:0007669"/>
    <property type="project" value="InterPro"/>
</dbReference>
<dbReference type="EMBL" id="DULP01000156">
    <property type="protein sequence ID" value="HHW34545.1"/>
    <property type="molecule type" value="Genomic_DNA"/>
</dbReference>
<dbReference type="InterPro" id="IPR003593">
    <property type="entry name" value="AAA+_ATPase"/>
</dbReference>
<dbReference type="RefSeq" id="WP_303730575.1">
    <property type="nucleotide sequence ID" value="NZ_DULP01000156.1"/>
</dbReference>
<evidence type="ECO:0000256" key="1">
    <source>
        <dbReference type="ARBA" id="ARBA00004496"/>
    </source>
</evidence>
<dbReference type="GO" id="GO:0005524">
    <property type="term" value="F:ATP binding"/>
    <property type="evidence" value="ECO:0007669"/>
    <property type="project" value="UniProtKB-KW"/>
</dbReference>
<dbReference type="PROSITE" id="PS50045">
    <property type="entry name" value="SIGMA54_INTERACT_4"/>
    <property type="match status" value="1"/>
</dbReference>
<dbReference type="AlphaFoldDB" id="A0A832QY21"/>
<dbReference type="Proteomes" id="UP000580830">
    <property type="component" value="Unassembled WGS sequence"/>
</dbReference>
<organism evidence="13 14">
    <name type="scientific">Paracoccus solventivorans</name>
    <dbReference type="NCBI Taxonomy" id="53463"/>
    <lineage>
        <taxon>Bacteria</taxon>
        <taxon>Pseudomonadati</taxon>
        <taxon>Pseudomonadota</taxon>
        <taxon>Alphaproteobacteria</taxon>
        <taxon>Rhodobacterales</taxon>
        <taxon>Paracoccaceae</taxon>
        <taxon>Paracoccus</taxon>
    </lineage>
</organism>
<dbReference type="Gene3D" id="1.10.8.60">
    <property type="match status" value="1"/>
</dbReference>
<dbReference type="Gene3D" id="3.40.50.300">
    <property type="entry name" value="P-loop containing nucleotide triphosphate hydrolases"/>
    <property type="match status" value="1"/>
</dbReference>
<dbReference type="Gene3D" id="1.10.10.60">
    <property type="entry name" value="Homeodomain-like"/>
    <property type="match status" value="1"/>
</dbReference>
<feature type="non-terminal residue" evidence="13">
    <location>
        <position position="1"/>
    </location>
</feature>
<feature type="domain" description="Sigma-54 factor interaction" evidence="12">
    <location>
        <begin position="17"/>
        <end position="214"/>
    </location>
</feature>
<dbReference type="Pfam" id="PF02954">
    <property type="entry name" value="HTH_8"/>
    <property type="match status" value="1"/>
</dbReference>
<dbReference type="PANTHER" id="PTHR32071">
    <property type="entry name" value="TRANSCRIPTIONAL REGULATORY PROTEIN"/>
    <property type="match status" value="1"/>
</dbReference>
<evidence type="ECO:0000256" key="2">
    <source>
        <dbReference type="ARBA" id="ARBA00022490"/>
    </source>
</evidence>
<dbReference type="PRINTS" id="PR01590">
    <property type="entry name" value="HTHFIS"/>
</dbReference>
<evidence type="ECO:0000259" key="12">
    <source>
        <dbReference type="PROSITE" id="PS50045"/>
    </source>
</evidence>
<evidence type="ECO:0000256" key="7">
    <source>
        <dbReference type="ARBA" id="ARBA00023012"/>
    </source>
</evidence>
<sequence>PTPPPAPAPAAPDGAALIGATPAMQALFREVARVVATDLPIVIAAEPGAGRSTLARALHMLGERRGGPLVTLVPGDPPETLAARLAEARGGTLIVEDPAAHDPATQLRLAVLLDTPPAGGLPPRLVATTGPDPLADIAAGRLSPELYYRLAGAVLALPPLRERLDDLPALARLMLERAGGQARELSPAALELLRAHLFPGNLRELDNLLRRLSLTAQTPRIEAAEVAAALAATRTTPRAPRPDPSQPLAETVEQHLQRYFDLHGDDLPPPGLYDRIMRESERPLIQIALDACNGNQLRCAELLGLNRNTLRKKIAELDIQVTRRRRVM</sequence>
<dbReference type="InterPro" id="IPR002197">
    <property type="entry name" value="HTH_Fis"/>
</dbReference>
<gene>
    <name evidence="13" type="ORF">GXX24_10470</name>
</gene>
<keyword evidence="11" id="KW-0804">Transcription</keyword>
<dbReference type="SMART" id="SM00382">
    <property type="entry name" value="AAA"/>
    <property type="match status" value="1"/>
</dbReference>
<keyword evidence="6" id="KW-0067">ATP-binding</keyword>
<keyword evidence="7" id="KW-0902">Two-component regulatory system</keyword>
<comment type="subcellular location">
    <subcellularLocation>
        <location evidence="1">Cytoplasm</location>
    </subcellularLocation>
</comment>
<protein>
    <submittedName>
        <fullName evidence="13">Sigma-54-dependent Fis family transcriptional regulator</fullName>
    </submittedName>
</protein>
<evidence type="ECO:0000256" key="4">
    <source>
        <dbReference type="ARBA" id="ARBA00022553"/>
    </source>
</evidence>
<keyword evidence="4" id="KW-0597">Phosphoprotein</keyword>
<comment type="caution">
    <text evidence="13">The sequence shown here is derived from an EMBL/GenBank/DDBJ whole genome shotgun (WGS) entry which is preliminary data.</text>
</comment>
<evidence type="ECO:0000256" key="11">
    <source>
        <dbReference type="ARBA" id="ARBA00023163"/>
    </source>
</evidence>
<evidence type="ECO:0000256" key="3">
    <source>
        <dbReference type="ARBA" id="ARBA00022491"/>
    </source>
</evidence>
<dbReference type="GO" id="GO:0000160">
    <property type="term" value="P:phosphorelay signal transduction system"/>
    <property type="evidence" value="ECO:0007669"/>
    <property type="project" value="UniProtKB-KW"/>
</dbReference>
<accession>A0A832QY21</accession>
<keyword evidence="2" id="KW-0963">Cytoplasm</keyword>
<dbReference type="InterPro" id="IPR027417">
    <property type="entry name" value="P-loop_NTPase"/>
</dbReference>
<keyword evidence="10" id="KW-0010">Activator</keyword>
<proteinExistence type="predicted"/>
<evidence type="ECO:0000256" key="5">
    <source>
        <dbReference type="ARBA" id="ARBA00022741"/>
    </source>
</evidence>
<name>A0A832QY21_9RHOB</name>
<dbReference type="PROSITE" id="PS00688">
    <property type="entry name" value="SIGMA54_INTERACT_3"/>
    <property type="match status" value="1"/>
</dbReference>
<dbReference type="Pfam" id="PF14532">
    <property type="entry name" value="Sigma54_activ_2"/>
    <property type="match status" value="1"/>
</dbReference>
<dbReference type="GO" id="GO:0043565">
    <property type="term" value="F:sequence-specific DNA binding"/>
    <property type="evidence" value="ECO:0007669"/>
    <property type="project" value="InterPro"/>
</dbReference>